<protein>
    <recommendedName>
        <fullName evidence="12">Laccase</fullName>
    </recommendedName>
</protein>
<dbReference type="Pfam" id="PF07732">
    <property type="entry name" value="Cu-oxidase_3"/>
    <property type="match status" value="1"/>
</dbReference>
<keyword evidence="2" id="KW-0186">Copper</keyword>
<accession>A0ABR3JMZ9</accession>
<sequence length="574" mass="63158">MNSLILLIASLAGSALSYQDVIETTGDLIVTNDVLSPDGFSRGAIEFGPLIKAHTGDNIRINVVNQLTDRSMPVSTSIHWHGLFQRGSSWADGPEFVTQCPIVPNESFEYSFEADHPGTFWYHSHVKAQYCDGLRGPLVIYDSNDPYRFSYDYDNEHTIITLADWYHVSSELIRGAARPDSTLINGVGRYKGGPKVDLAVIHVEPGKRYRFRLVSIACDPNYQFSIDGHSVVIIEADGEYVQAVEVDSIQIFAAQRYSFILKADKPVGNYWIRADPNVGDQGFEGGLNSAILRYIGAPEEEPTSAASESKMPLRETDLHAMLDSPAPGVPQPGAADINIRLVPTFNTSTLKFQVNDKTFVPPETPSLPVMLQILSGTHLAQDLLPQGSVYGLQRDKVVELVIPPLVLGGPHPVHLHGHAFSVVRSAGSTSYNFENPVRRDVVSIGNPGDEVTIRFKTDNPGPWLFHCHIDFHFVRGFAVVFAEDAPSITSNAPPAWDELCPKYERFAGVQDSRQALSQARKAAAQAVTTSQRGPDANKGRITDDASVDDNSTGDMQERAVRHIKNPMARREIFP</sequence>
<dbReference type="Pfam" id="PF07731">
    <property type="entry name" value="Cu-oxidase_2"/>
    <property type="match status" value="1"/>
</dbReference>
<keyword evidence="6" id="KW-0732">Signal</keyword>
<dbReference type="PANTHER" id="PTHR11709:SF511">
    <property type="entry name" value="LACCASE"/>
    <property type="match status" value="1"/>
</dbReference>
<evidence type="ECO:0000313" key="11">
    <source>
        <dbReference type="Proteomes" id="UP001556367"/>
    </source>
</evidence>
<comment type="similarity">
    <text evidence="1">Belongs to the multicopper oxidase family.</text>
</comment>
<dbReference type="Pfam" id="PF00394">
    <property type="entry name" value="Cu-oxidase"/>
    <property type="match status" value="1"/>
</dbReference>
<evidence type="ECO:0000256" key="4">
    <source>
        <dbReference type="ARBA" id="ARBA00023180"/>
    </source>
</evidence>
<evidence type="ECO:0008006" key="12">
    <source>
        <dbReference type="Google" id="ProtNLM"/>
    </source>
</evidence>
<feature type="domain" description="Plastocyanin-like" evidence="9">
    <location>
        <begin position="48"/>
        <end position="144"/>
    </location>
</feature>
<keyword evidence="11" id="KW-1185">Reference proteome</keyword>
<dbReference type="Proteomes" id="UP001556367">
    <property type="component" value="Unassembled WGS sequence"/>
</dbReference>
<feature type="domain" description="Plastocyanin-like" evidence="7">
    <location>
        <begin position="157"/>
        <end position="297"/>
    </location>
</feature>
<feature type="signal peptide" evidence="6">
    <location>
        <begin position="1"/>
        <end position="17"/>
    </location>
</feature>
<evidence type="ECO:0000259" key="9">
    <source>
        <dbReference type="Pfam" id="PF07732"/>
    </source>
</evidence>
<keyword evidence="3" id="KW-1015">Disulfide bond</keyword>
<dbReference type="CDD" id="cd13903">
    <property type="entry name" value="CuRO_3_Tv-LCC_like"/>
    <property type="match status" value="1"/>
</dbReference>
<evidence type="ECO:0000256" key="3">
    <source>
        <dbReference type="ARBA" id="ARBA00023157"/>
    </source>
</evidence>
<dbReference type="InterPro" id="IPR008972">
    <property type="entry name" value="Cupredoxin"/>
</dbReference>
<feature type="chain" id="PRO_5046342472" description="Laccase" evidence="6">
    <location>
        <begin position="18"/>
        <end position="574"/>
    </location>
</feature>
<evidence type="ECO:0000259" key="7">
    <source>
        <dbReference type="Pfam" id="PF00394"/>
    </source>
</evidence>
<evidence type="ECO:0000256" key="5">
    <source>
        <dbReference type="SAM" id="MobiDB-lite"/>
    </source>
</evidence>
<feature type="domain" description="Plastocyanin-like" evidence="8">
    <location>
        <begin position="364"/>
        <end position="484"/>
    </location>
</feature>
<evidence type="ECO:0000256" key="1">
    <source>
        <dbReference type="ARBA" id="ARBA00010609"/>
    </source>
</evidence>
<dbReference type="Gene3D" id="2.60.40.420">
    <property type="entry name" value="Cupredoxins - blue copper proteins"/>
    <property type="match status" value="3"/>
</dbReference>
<dbReference type="SUPFAM" id="SSF49503">
    <property type="entry name" value="Cupredoxins"/>
    <property type="match status" value="3"/>
</dbReference>
<dbReference type="PANTHER" id="PTHR11709">
    <property type="entry name" value="MULTI-COPPER OXIDASE"/>
    <property type="match status" value="1"/>
</dbReference>
<dbReference type="InterPro" id="IPR011706">
    <property type="entry name" value="Cu-oxidase_C"/>
</dbReference>
<dbReference type="InterPro" id="IPR001117">
    <property type="entry name" value="Cu-oxidase_2nd"/>
</dbReference>
<dbReference type="InterPro" id="IPR011707">
    <property type="entry name" value="Cu-oxidase-like_N"/>
</dbReference>
<evidence type="ECO:0000256" key="6">
    <source>
        <dbReference type="SAM" id="SignalP"/>
    </source>
</evidence>
<organism evidence="10 11">
    <name type="scientific">Hohenbuehelia grisea</name>
    <dbReference type="NCBI Taxonomy" id="104357"/>
    <lineage>
        <taxon>Eukaryota</taxon>
        <taxon>Fungi</taxon>
        <taxon>Dikarya</taxon>
        <taxon>Basidiomycota</taxon>
        <taxon>Agaricomycotina</taxon>
        <taxon>Agaricomycetes</taxon>
        <taxon>Agaricomycetidae</taxon>
        <taxon>Agaricales</taxon>
        <taxon>Pleurotineae</taxon>
        <taxon>Pleurotaceae</taxon>
        <taxon>Hohenbuehelia</taxon>
    </lineage>
</organism>
<evidence type="ECO:0000256" key="2">
    <source>
        <dbReference type="ARBA" id="ARBA00023008"/>
    </source>
</evidence>
<evidence type="ECO:0000259" key="8">
    <source>
        <dbReference type="Pfam" id="PF07731"/>
    </source>
</evidence>
<comment type="caution">
    <text evidence="10">The sequence shown here is derived from an EMBL/GenBank/DDBJ whole genome shotgun (WGS) entry which is preliminary data.</text>
</comment>
<gene>
    <name evidence="10" type="ORF">HGRIS_003199</name>
</gene>
<dbReference type="EMBL" id="JASNQZ010000006">
    <property type="protein sequence ID" value="KAL0957106.1"/>
    <property type="molecule type" value="Genomic_DNA"/>
</dbReference>
<proteinExistence type="inferred from homology"/>
<feature type="region of interest" description="Disordered" evidence="5">
    <location>
        <begin position="522"/>
        <end position="558"/>
    </location>
</feature>
<keyword evidence="4" id="KW-0325">Glycoprotein</keyword>
<reference evidence="11" key="1">
    <citation type="submission" date="2024-06" db="EMBL/GenBank/DDBJ databases">
        <title>Multi-omics analyses provide insights into the biosynthesis of the anticancer antibiotic pleurotin in Hohenbuehelia grisea.</title>
        <authorList>
            <person name="Weaver J.A."/>
            <person name="Alberti F."/>
        </authorList>
    </citation>
    <scope>NUCLEOTIDE SEQUENCE [LARGE SCALE GENOMIC DNA]</scope>
    <source>
        <strain evidence="11">T-177</strain>
    </source>
</reference>
<evidence type="ECO:0000313" key="10">
    <source>
        <dbReference type="EMBL" id="KAL0957106.1"/>
    </source>
</evidence>
<dbReference type="InterPro" id="IPR045087">
    <property type="entry name" value="Cu-oxidase_fam"/>
</dbReference>
<name>A0ABR3JMZ9_9AGAR</name>